<protein>
    <submittedName>
        <fullName evidence="4">Probable RTX</fullName>
    </submittedName>
</protein>
<comment type="caution">
    <text evidence="4">The sequence shown here is derived from an EMBL/GenBank/DDBJ whole genome shotgun (WGS) entry which is preliminary data.</text>
</comment>
<dbReference type="InterPro" id="IPR013783">
    <property type="entry name" value="Ig-like_fold"/>
</dbReference>
<reference evidence="4 5" key="1">
    <citation type="submission" date="2015-01" db="EMBL/GenBank/DDBJ databases">
        <title>Vibrio sp. C5 JCM 19232 whole genome shotgun sequence.</title>
        <authorList>
            <person name="Sawabe T."/>
            <person name="Meirelles P."/>
            <person name="Feng G."/>
            <person name="Sayaka M."/>
            <person name="Hattori M."/>
            <person name="Ohkuma M."/>
        </authorList>
    </citation>
    <scope>NUCLEOTIDE SEQUENCE [LARGE SCALE GENOMIC DNA]</scope>
    <source>
        <strain evidence="4 5">JCM19232</strain>
    </source>
</reference>
<accession>A0A0B8PF48</accession>
<evidence type="ECO:0000313" key="5">
    <source>
        <dbReference type="Proteomes" id="UP000031670"/>
    </source>
</evidence>
<dbReference type="Pfam" id="PF03174">
    <property type="entry name" value="CHB_HEX_C"/>
    <property type="match status" value="1"/>
</dbReference>
<dbReference type="EMBL" id="BBSA01000021">
    <property type="protein sequence ID" value="GAM65595.1"/>
    <property type="molecule type" value="Genomic_DNA"/>
</dbReference>
<dbReference type="AlphaFoldDB" id="A0A0B8PF48"/>
<evidence type="ECO:0000313" key="4">
    <source>
        <dbReference type="EMBL" id="GAM65595.1"/>
    </source>
</evidence>
<evidence type="ECO:0000259" key="3">
    <source>
        <dbReference type="Pfam" id="PF19077"/>
    </source>
</evidence>
<feature type="domain" description="Bacterial Ig-like" evidence="3">
    <location>
        <begin position="87"/>
        <end position="166"/>
    </location>
</feature>
<dbReference type="Pfam" id="PF19077">
    <property type="entry name" value="Big_13"/>
    <property type="match status" value="1"/>
</dbReference>
<dbReference type="InterPro" id="IPR044016">
    <property type="entry name" value="Big_13"/>
</dbReference>
<dbReference type="Gene3D" id="2.60.40.10">
    <property type="entry name" value="Immunoglobulins"/>
    <property type="match status" value="2"/>
</dbReference>
<dbReference type="InterPro" id="IPR004867">
    <property type="entry name" value="CHB_C_dom"/>
</dbReference>
<organism evidence="4 5">
    <name type="scientific">Vibrio ishigakensis</name>
    <dbReference type="NCBI Taxonomy" id="1481914"/>
    <lineage>
        <taxon>Bacteria</taxon>
        <taxon>Pseudomonadati</taxon>
        <taxon>Pseudomonadota</taxon>
        <taxon>Gammaproteobacteria</taxon>
        <taxon>Vibrionales</taxon>
        <taxon>Vibrionaceae</taxon>
        <taxon>Vibrio</taxon>
    </lineage>
</organism>
<reference evidence="4 5" key="2">
    <citation type="submission" date="2015-01" db="EMBL/GenBank/DDBJ databases">
        <authorList>
            <consortium name="NBRP consortium"/>
            <person name="Sawabe T."/>
            <person name="Meirelles P."/>
            <person name="Feng G."/>
            <person name="Sayaka M."/>
            <person name="Hattori M."/>
            <person name="Ohkuma M."/>
        </authorList>
    </citation>
    <scope>NUCLEOTIDE SEQUENCE [LARGE SCALE GENOMIC DNA]</scope>
    <source>
        <strain evidence="4 5">JCM19232</strain>
    </source>
</reference>
<dbReference type="SUPFAM" id="SSF50939">
    <property type="entry name" value="Sialidases"/>
    <property type="match status" value="1"/>
</dbReference>
<proteinExistence type="predicted"/>
<dbReference type="Proteomes" id="UP000031670">
    <property type="component" value="Unassembled WGS sequence"/>
</dbReference>
<feature type="region of interest" description="Disordered" evidence="1">
    <location>
        <begin position="1"/>
        <end position="23"/>
    </location>
</feature>
<name>A0A0B8PF48_9VIBR</name>
<feature type="domain" description="Chitobiase C-terminal" evidence="2">
    <location>
        <begin position="21"/>
        <end position="68"/>
    </location>
</feature>
<sequence length="183" mass="18932">MNAPQISLTHDTGNGQDHITSDGTLTITGQETGATIEYSVDGGHTWTSSFTPQTGSNTVEVRQIDSAGNVSTSSSLTFTLDNTAAAPSVSLTTDSGSSTSDNITNVGDLSIGGVEQGATVEYSIDNGVHWSTQFTPTEGVNNVQVRQTDVAGNVSPATSLTYTLDTQTDIRVNSAQVDQNGKG</sequence>
<evidence type="ECO:0000259" key="2">
    <source>
        <dbReference type="Pfam" id="PF03174"/>
    </source>
</evidence>
<gene>
    <name evidence="4" type="ORF">JCM19232_4942</name>
</gene>
<dbReference type="InterPro" id="IPR036278">
    <property type="entry name" value="Sialidase_sf"/>
</dbReference>
<evidence type="ECO:0000256" key="1">
    <source>
        <dbReference type="SAM" id="MobiDB-lite"/>
    </source>
</evidence>